<keyword evidence="2" id="KW-1185">Reference proteome</keyword>
<feature type="non-terminal residue" evidence="1">
    <location>
        <position position="58"/>
    </location>
</feature>
<evidence type="ECO:0000313" key="1">
    <source>
        <dbReference type="EMBL" id="CAI9535448.1"/>
    </source>
</evidence>
<sequence length="58" mass="6713">MTERNQRMLKCKKKSCQLSAESIAKDLQTLYGLHEQQCAESFIERVSMAEQLPFHPSI</sequence>
<gene>
    <name evidence="1" type="ORF">SPARVUS_LOCUS866188</name>
</gene>
<organism evidence="1 2">
    <name type="scientific">Staurois parvus</name>
    <dbReference type="NCBI Taxonomy" id="386267"/>
    <lineage>
        <taxon>Eukaryota</taxon>
        <taxon>Metazoa</taxon>
        <taxon>Chordata</taxon>
        <taxon>Craniata</taxon>
        <taxon>Vertebrata</taxon>
        <taxon>Euteleostomi</taxon>
        <taxon>Amphibia</taxon>
        <taxon>Batrachia</taxon>
        <taxon>Anura</taxon>
        <taxon>Neobatrachia</taxon>
        <taxon>Ranoidea</taxon>
        <taxon>Ranidae</taxon>
        <taxon>Staurois</taxon>
    </lineage>
</organism>
<accession>A0ABN9ANV0</accession>
<proteinExistence type="predicted"/>
<protein>
    <submittedName>
        <fullName evidence="1">Uncharacterized protein</fullName>
    </submittedName>
</protein>
<dbReference type="EMBL" id="CATNWA010000266">
    <property type="protein sequence ID" value="CAI9535448.1"/>
    <property type="molecule type" value="Genomic_DNA"/>
</dbReference>
<evidence type="ECO:0000313" key="2">
    <source>
        <dbReference type="Proteomes" id="UP001162483"/>
    </source>
</evidence>
<name>A0ABN9ANV0_9NEOB</name>
<comment type="caution">
    <text evidence="1">The sequence shown here is derived from an EMBL/GenBank/DDBJ whole genome shotgun (WGS) entry which is preliminary data.</text>
</comment>
<reference evidence="1" key="1">
    <citation type="submission" date="2023-05" db="EMBL/GenBank/DDBJ databases">
        <authorList>
            <person name="Stuckert A."/>
        </authorList>
    </citation>
    <scope>NUCLEOTIDE SEQUENCE</scope>
</reference>
<dbReference type="Proteomes" id="UP001162483">
    <property type="component" value="Unassembled WGS sequence"/>
</dbReference>